<dbReference type="SUPFAM" id="SSF56524">
    <property type="entry name" value="Oxidoreductase molybdopterin-binding domain"/>
    <property type="match status" value="1"/>
</dbReference>
<dbReference type="InterPro" id="IPR036374">
    <property type="entry name" value="OxRdtase_Mopterin-bd_sf"/>
</dbReference>
<sequence>MRSFPAGYGVSRRGFIAGLSATTLAGRAFAQGSTSLTTGAVFDTHVAGGPETRPLTTAFPQKGEMILQRVTPPWLETPPDVFDQGVFTPNDRFFVSWHWATLPPEIDVETFRLKILGSVETPLGLGVNEILNDYERVELAAVCLCAGSGRSYFEPRVTGPQWGNGAMGNARWVGVRLRDVLEKAGIKAGAIQARFGGLDQALVPDAPPFIGTLDLDHAMDGEVMIAFAMNGEQIPYLNGFPLRLIVPGWSSVYWIKMLNDIEILSEPDETYWTKSAYRVPTTRPIPSMRVCARGSKSAR</sequence>
<dbReference type="PANTHER" id="PTHR19372">
    <property type="entry name" value="SULFITE REDUCTASE"/>
    <property type="match status" value="1"/>
</dbReference>
<dbReference type="Pfam" id="PF00174">
    <property type="entry name" value="Oxidored_molyb"/>
    <property type="match status" value="1"/>
</dbReference>
<accession>A0ABT8D6G6</accession>
<dbReference type="EMBL" id="JAUFRC010000001">
    <property type="protein sequence ID" value="MDN3711516.1"/>
    <property type="molecule type" value="Genomic_DNA"/>
</dbReference>
<feature type="domain" description="Oxidoreductase molybdopterin-binding" evidence="1">
    <location>
        <begin position="104"/>
        <end position="272"/>
    </location>
</feature>
<keyword evidence="3" id="KW-1185">Reference proteome</keyword>
<dbReference type="Gene3D" id="3.90.420.10">
    <property type="entry name" value="Oxidoreductase, molybdopterin-binding domain"/>
    <property type="match status" value="1"/>
</dbReference>
<evidence type="ECO:0000259" key="1">
    <source>
        <dbReference type="Pfam" id="PF00174"/>
    </source>
</evidence>
<comment type="caution">
    <text evidence="2">The sequence shown here is derived from an EMBL/GenBank/DDBJ whole genome shotgun (WGS) entry which is preliminary data.</text>
</comment>
<organism evidence="2 3">
    <name type="scientific">Paracoccus cavernae</name>
    <dbReference type="NCBI Taxonomy" id="1571207"/>
    <lineage>
        <taxon>Bacteria</taxon>
        <taxon>Pseudomonadati</taxon>
        <taxon>Pseudomonadota</taxon>
        <taxon>Alphaproteobacteria</taxon>
        <taxon>Rhodobacterales</taxon>
        <taxon>Paracoccaceae</taxon>
        <taxon>Paracoccus</taxon>
    </lineage>
</organism>
<gene>
    <name evidence="2" type="ORF">QWZ10_06240</name>
</gene>
<proteinExistence type="predicted"/>
<reference evidence="3" key="1">
    <citation type="journal article" date="2019" name="Int. J. Syst. Evol. Microbiol.">
        <title>The Global Catalogue of Microorganisms (GCM) 10K type strain sequencing project: providing services to taxonomists for standard genome sequencing and annotation.</title>
        <authorList>
            <consortium name="The Broad Institute Genomics Platform"/>
            <consortium name="The Broad Institute Genome Sequencing Center for Infectious Disease"/>
            <person name="Wu L."/>
            <person name="Ma J."/>
        </authorList>
    </citation>
    <scope>NUCLEOTIDE SEQUENCE [LARGE SCALE GENOMIC DNA]</scope>
    <source>
        <strain evidence="3">CECT 8482</strain>
    </source>
</reference>
<evidence type="ECO:0000313" key="3">
    <source>
        <dbReference type="Proteomes" id="UP001243846"/>
    </source>
</evidence>
<evidence type="ECO:0000313" key="2">
    <source>
        <dbReference type="EMBL" id="MDN3711516.1"/>
    </source>
</evidence>
<protein>
    <submittedName>
        <fullName evidence="2">Molybdopterin-dependent oxidoreductase</fullName>
    </submittedName>
</protein>
<name>A0ABT8D6G6_9RHOB</name>
<dbReference type="PANTHER" id="PTHR19372:SF7">
    <property type="entry name" value="SULFITE OXIDASE, MITOCHONDRIAL"/>
    <property type="match status" value="1"/>
</dbReference>
<dbReference type="InterPro" id="IPR000572">
    <property type="entry name" value="OxRdtase_Mopterin-bd_dom"/>
</dbReference>
<dbReference type="Proteomes" id="UP001243846">
    <property type="component" value="Unassembled WGS sequence"/>
</dbReference>